<proteinExistence type="predicted"/>
<keyword evidence="1" id="KW-0812">Transmembrane</keyword>
<feature type="transmembrane region" description="Helical" evidence="1">
    <location>
        <begin position="21"/>
        <end position="41"/>
    </location>
</feature>
<feature type="transmembrane region" description="Helical" evidence="1">
    <location>
        <begin position="458"/>
        <end position="478"/>
    </location>
</feature>
<reference evidence="2" key="1">
    <citation type="submission" date="2021-01" db="EMBL/GenBank/DDBJ databases">
        <authorList>
            <person name="Corre E."/>
            <person name="Pelletier E."/>
            <person name="Niang G."/>
            <person name="Scheremetjew M."/>
            <person name="Finn R."/>
            <person name="Kale V."/>
            <person name="Holt S."/>
            <person name="Cochrane G."/>
            <person name="Meng A."/>
            <person name="Brown T."/>
            <person name="Cohen L."/>
        </authorList>
    </citation>
    <scope>NUCLEOTIDE SEQUENCE</scope>
    <source>
        <strain evidence="2">379</strain>
    </source>
</reference>
<feature type="transmembrane region" description="Helical" evidence="1">
    <location>
        <begin position="278"/>
        <end position="297"/>
    </location>
</feature>
<evidence type="ECO:0000313" key="2">
    <source>
        <dbReference type="EMBL" id="CAE0574405.1"/>
    </source>
</evidence>
<accession>A0A7S3WSJ4</accession>
<feature type="transmembrane region" description="Helical" evidence="1">
    <location>
        <begin position="131"/>
        <end position="157"/>
    </location>
</feature>
<evidence type="ECO:0000256" key="1">
    <source>
        <dbReference type="SAM" id="Phobius"/>
    </source>
</evidence>
<gene>
    <name evidence="2" type="ORF">EHUX00137_LOCUS32508</name>
</gene>
<organism evidence="2">
    <name type="scientific">Emiliania huxleyi</name>
    <name type="common">Coccolithophore</name>
    <name type="synonym">Pontosphaera huxleyi</name>
    <dbReference type="NCBI Taxonomy" id="2903"/>
    <lineage>
        <taxon>Eukaryota</taxon>
        <taxon>Haptista</taxon>
        <taxon>Haptophyta</taxon>
        <taxon>Prymnesiophyceae</taxon>
        <taxon>Isochrysidales</taxon>
        <taxon>Noelaerhabdaceae</taxon>
        <taxon>Emiliania</taxon>
    </lineage>
</organism>
<protein>
    <submittedName>
        <fullName evidence="2">Uncharacterized protein</fullName>
    </submittedName>
</protein>
<sequence>MVADKSSLDVSSHTIDVSSRAATVTAAAAAAALVVATLVAAPPPNLSAVIGALQSVIGALQSIFDIDRFDRFIAMFGVWPNKEMVLAGDYAGWCITTQCLDQAFQLSRSELRLGSFSISEAFVGDFSPIRYVFSLLIAAVLGNVLIWTTGIIARLLFTHFDASKCSLPSQLPWPDPPGQSQPFDVPVMEASEEQVARFLAFRGVAPPAADAARREKAAREAMAYMQELWDAKHSGWCHKRYALNEKGLAFPYRAPFMNDWNFVNEHSPSLATVGFGQVVFALEHFIVGSLLPLIYLFCGDDSIFYFVMYADMAWETYDMLAMFYRRLSPTGADYTISRYNKAIDNVMVPHHIFGVGFEMMALMAGPGISKAFMAQVLITNHFSGGMMLLAMAVHQTPAMSWPKALLNFQRLVLGSLYATRIIWWGPMSVACLRLTYIYTGEFPDYIANLGLRGLGYEYPLFSPIFLAVFVLLVFYTHFNLDLVQVNKKLLRKAEGRADAATRSRAM</sequence>
<dbReference type="AlphaFoldDB" id="A0A7S3WSJ4"/>
<name>A0A7S3WSJ4_EMIHU</name>
<feature type="transmembrane region" description="Helical" evidence="1">
    <location>
        <begin position="414"/>
        <end position="438"/>
    </location>
</feature>
<dbReference type="EMBL" id="HBIR01041635">
    <property type="protein sequence ID" value="CAE0574405.1"/>
    <property type="molecule type" value="Transcribed_RNA"/>
</dbReference>
<keyword evidence="1" id="KW-1133">Transmembrane helix</keyword>
<keyword evidence="1" id="KW-0472">Membrane</keyword>
<feature type="transmembrane region" description="Helical" evidence="1">
    <location>
        <begin position="371"/>
        <end position="393"/>
    </location>
</feature>